<dbReference type="AlphaFoldDB" id="A0A0R1VU23"/>
<comment type="caution">
    <text evidence="1">The sequence shown here is derived from an EMBL/GenBank/DDBJ whole genome shotgun (WGS) entry which is preliminary data.</text>
</comment>
<accession>A0A0R1VU23</accession>
<evidence type="ECO:0000313" key="2">
    <source>
        <dbReference type="Proteomes" id="UP000051451"/>
    </source>
</evidence>
<keyword evidence="2" id="KW-1185">Reference proteome</keyword>
<proteinExistence type="predicted"/>
<reference evidence="1 2" key="1">
    <citation type="journal article" date="2015" name="Genome Announc.">
        <title>Expanding the biotechnology potential of lactobacilli through comparative genomics of 213 strains and associated genera.</title>
        <authorList>
            <person name="Sun Z."/>
            <person name="Harris H.M."/>
            <person name="McCann A."/>
            <person name="Guo C."/>
            <person name="Argimon S."/>
            <person name="Zhang W."/>
            <person name="Yang X."/>
            <person name="Jeffery I.B."/>
            <person name="Cooney J.C."/>
            <person name="Kagawa T.F."/>
            <person name="Liu W."/>
            <person name="Song Y."/>
            <person name="Salvetti E."/>
            <person name="Wrobel A."/>
            <person name="Rasinkangas P."/>
            <person name="Parkhill J."/>
            <person name="Rea M.C."/>
            <person name="O'Sullivan O."/>
            <person name="Ritari J."/>
            <person name="Douillard F.P."/>
            <person name="Paul Ross R."/>
            <person name="Yang R."/>
            <person name="Briner A.E."/>
            <person name="Felis G.E."/>
            <person name="de Vos W.M."/>
            <person name="Barrangou R."/>
            <person name="Klaenhammer T.R."/>
            <person name="Caufield P.W."/>
            <person name="Cui Y."/>
            <person name="Zhang H."/>
            <person name="O'Toole P.W."/>
        </authorList>
    </citation>
    <scope>NUCLEOTIDE SEQUENCE [LARGE SCALE GENOMIC DNA]</scope>
    <source>
        <strain evidence="1 2">DSM 18630</strain>
    </source>
</reference>
<evidence type="ECO:0000313" key="1">
    <source>
        <dbReference type="EMBL" id="KRM06409.1"/>
    </source>
</evidence>
<dbReference type="Proteomes" id="UP000051451">
    <property type="component" value="Unassembled WGS sequence"/>
</dbReference>
<gene>
    <name evidence="1" type="ORF">FC89_GL000553</name>
</gene>
<protein>
    <submittedName>
        <fullName evidence="1">Uncharacterized protein</fullName>
    </submittedName>
</protein>
<name>A0A0R1VU23_9LACO</name>
<organism evidence="1 2">
    <name type="scientific">Liquorilactobacillus ghanensis DSM 18630</name>
    <dbReference type="NCBI Taxonomy" id="1423750"/>
    <lineage>
        <taxon>Bacteria</taxon>
        <taxon>Bacillati</taxon>
        <taxon>Bacillota</taxon>
        <taxon>Bacilli</taxon>
        <taxon>Lactobacillales</taxon>
        <taxon>Lactobacillaceae</taxon>
        <taxon>Liquorilactobacillus</taxon>
    </lineage>
</organism>
<sequence length="91" mass="10746">MSPSSKLKDDRMKNIKLHLTDSTQTFYSENRTYFIKAYVYHDIISDQCFAEIVDSNIEPINHHELTFRNSNSALKFKFKQNLIQIFIGNNK</sequence>
<dbReference type="EMBL" id="AZGB01000015">
    <property type="protein sequence ID" value="KRM06409.1"/>
    <property type="molecule type" value="Genomic_DNA"/>
</dbReference>
<dbReference type="PATRIC" id="fig|1423750.3.peg.571"/>